<accession>A0A8J7WBR0</accession>
<proteinExistence type="predicted"/>
<keyword evidence="2" id="KW-1185">Reference proteome</keyword>
<evidence type="ECO:0000313" key="1">
    <source>
        <dbReference type="EMBL" id="MBR1369813.1"/>
    </source>
</evidence>
<dbReference type="Proteomes" id="UP000730161">
    <property type="component" value="Unassembled WGS sequence"/>
</dbReference>
<dbReference type="EMBL" id="JWHL01000020">
    <property type="protein sequence ID" value="MBR1369813.1"/>
    <property type="molecule type" value="Genomic_DNA"/>
</dbReference>
<organism evidence="1 2">
    <name type="scientific">Methanocalculus chunghsingensis</name>
    <dbReference type="NCBI Taxonomy" id="156457"/>
    <lineage>
        <taxon>Archaea</taxon>
        <taxon>Methanobacteriati</taxon>
        <taxon>Methanobacteriota</taxon>
        <taxon>Stenosarchaea group</taxon>
        <taxon>Methanomicrobia</taxon>
        <taxon>Methanomicrobiales</taxon>
        <taxon>Methanocalculaceae</taxon>
        <taxon>Methanocalculus</taxon>
    </lineage>
</organism>
<sequence>MILKGRKKRCWKRPAYRIMWIRKKMTSEGDAQPELQPGFSKEINNGSLLAINDIVLRIYRFSNKTEI</sequence>
<dbReference type="AlphaFoldDB" id="A0A8J7WBR0"/>
<gene>
    <name evidence="1" type="ORF">RJ53_10130</name>
</gene>
<protein>
    <submittedName>
        <fullName evidence="1">Uncharacterized protein</fullName>
    </submittedName>
</protein>
<name>A0A8J7WBR0_9EURY</name>
<comment type="caution">
    <text evidence="1">The sequence shown here is derived from an EMBL/GenBank/DDBJ whole genome shotgun (WGS) entry which is preliminary data.</text>
</comment>
<reference evidence="1" key="1">
    <citation type="submission" date="2014-12" db="EMBL/GenBank/DDBJ databases">
        <authorList>
            <person name="Huang H.-H."/>
            <person name="Chen S.-C."/>
            <person name="Lai M.-C."/>
        </authorList>
    </citation>
    <scope>NUCLEOTIDE SEQUENCE</scope>
    <source>
        <strain evidence="1">K1F9705b</strain>
    </source>
</reference>
<evidence type="ECO:0000313" key="2">
    <source>
        <dbReference type="Proteomes" id="UP000730161"/>
    </source>
</evidence>